<keyword evidence="12 15" id="KW-0648">Protein biosynthesis</keyword>
<comment type="similarity">
    <text evidence="2 15">Belongs to the phenylalanyl-tRNA synthetase beta subunit family. Type 1 subfamily.</text>
</comment>
<accession>A0A5R9GMV3</accession>
<dbReference type="EC" id="6.1.1.20" evidence="15"/>
<dbReference type="Pfam" id="PF01588">
    <property type="entry name" value="tRNA_bind"/>
    <property type="match status" value="1"/>
</dbReference>
<dbReference type="Gene3D" id="2.40.50.140">
    <property type="entry name" value="Nucleic acid-binding proteins"/>
    <property type="match status" value="1"/>
</dbReference>
<dbReference type="Pfam" id="PF17759">
    <property type="entry name" value="tRNA_synthFbeta"/>
    <property type="match status" value="1"/>
</dbReference>
<dbReference type="SMART" id="SM00896">
    <property type="entry name" value="FDX-ACB"/>
    <property type="match status" value="1"/>
</dbReference>
<name>A0A5R9GMV3_9PROT</name>
<dbReference type="SUPFAM" id="SSF54991">
    <property type="entry name" value="Anticodon-binding domain of PheRS"/>
    <property type="match status" value="1"/>
</dbReference>
<evidence type="ECO:0000259" key="17">
    <source>
        <dbReference type="PROSITE" id="PS50886"/>
    </source>
</evidence>
<dbReference type="PANTHER" id="PTHR10947">
    <property type="entry name" value="PHENYLALANYL-TRNA SYNTHETASE BETA CHAIN AND LEUCINE-RICH REPEAT-CONTAINING PROTEIN 47"/>
    <property type="match status" value="1"/>
</dbReference>
<dbReference type="SMART" id="SM00874">
    <property type="entry name" value="B5"/>
    <property type="match status" value="1"/>
</dbReference>
<dbReference type="InterPro" id="IPR009061">
    <property type="entry name" value="DNA-bd_dom_put_sf"/>
</dbReference>
<keyword evidence="11 16" id="KW-0694">RNA-binding</keyword>
<keyword evidence="10 15" id="KW-0460">Magnesium</keyword>
<keyword evidence="7 15" id="KW-0479">Metal-binding</keyword>
<dbReference type="FunFam" id="2.40.50.140:FF:000045">
    <property type="entry name" value="Phenylalanine--tRNA ligase beta subunit"/>
    <property type="match status" value="1"/>
</dbReference>
<dbReference type="GO" id="GO:0005524">
    <property type="term" value="F:ATP binding"/>
    <property type="evidence" value="ECO:0007669"/>
    <property type="project" value="UniProtKB-UniRule"/>
</dbReference>
<feature type="domain" description="FDX-ACB" evidence="18">
    <location>
        <begin position="691"/>
        <end position="784"/>
    </location>
</feature>
<dbReference type="GO" id="GO:0006432">
    <property type="term" value="P:phenylalanyl-tRNA aminoacylation"/>
    <property type="evidence" value="ECO:0007669"/>
    <property type="project" value="UniProtKB-UniRule"/>
</dbReference>
<dbReference type="SUPFAM" id="SSF46955">
    <property type="entry name" value="Putative DNA-binding domain"/>
    <property type="match status" value="1"/>
</dbReference>
<dbReference type="SUPFAM" id="SSF55681">
    <property type="entry name" value="Class II aaRS and biotin synthetases"/>
    <property type="match status" value="1"/>
</dbReference>
<keyword evidence="6 15" id="KW-0436">Ligase</keyword>
<evidence type="ECO:0000313" key="20">
    <source>
        <dbReference type="EMBL" id="TLS65743.1"/>
    </source>
</evidence>
<dbReference type="InterPro" id="IPR020825">
    <property type="entry name" value="Phe-tRNA_synthase-like_B3/B4"/>
</dbReference>
<evidence type="ECO:0000256" key="3">
    <source>
        <dbReference type="ARBA" id="ARBA00011209"/>
    </source>
</evidence>
<dbReference type="Pfam" id="PF03483">
    <property type="entry name" value="B3_4"/>
    <property type="match status" value="1"/>
</dbReference>
<dbReference type="Gene3D" id="3.30.70.380">
    <property type="entry name" value="Ferrodoxin-fold anticodon-binding domain"/>
    <property type="match status" value="1"/>
</dbReference>
<comment type="subunit">
    <text evidence="3 15">Tetramer of two alpha and two beta subunits.</text>
</comment>
<dbReference type="InterPro" id="IPR002547">
    <property type="entry name" value="tRNA-bd_dom"/>
</dbReference>
<dbReference type="Pfam" id="PF03147">
    <property type="entry name" value="FDX-ACB"/>
    <property type="match status" value="1"/>
</dbReference>
<dbReference type="NCBIfam" id="NF045760">
    <property type="entry name" value="YtpR"/>
    <property type="match status" value="1"/>
</dbReference>
<evidence type="ECO:0000256" key="15">
    <source>
        <dbReference type="HAMAP-Rule" id="MF_00283"/>
    </source>
</evidence>
<dbReference type="PROSITE" id="PS50886">
    <property type="entry name" value="TRBD"/>
    <property type="match status" value="1"/>
</dbReference>
<dbReference type="PANTHER" id="PTHR10947:SF0">
    <property type="entry name" value="PHENYLALANINE--TRNA LIGASE BETA SUBUNIT"/>
    <property type="match status" value="1"/>
</dbReference>
<evidence type="ECO:0000256" key="13">
    <source>
        <dbReference type="ARBA" id="ARBA00023146"/>
    </source>
</evidence>
<organism evidence="20 21">
    <name type="scientific">Mariprofundus erugo</name>
    <dbReference type="NCBI Taxonomy" id="2528639"/>
    <lineage>
        <taxon>Bacteria</taxon>
        <taxon>Pseudomonadati</taxon>
        <taxon>Pseudomonadota</taxon>
        <taxon>Candidatius Mariprofundia</taxon>
        <taxon>Mariprofundales</taxon>
        <taxon>Mariprofundaceae</taxon>
        <taxon>Mariprofundus</taxon>
    </lineage>
</organism>
<evidence type="ECO:0000256" key="4">
    <source>
        <dbReference type="ARBA" id="ARBA00022490"/>
    </source>
</evidence>
<feature type="binding site" evidence="15">
    <location>
        <position position="462"/>
    </location>
    <ligand>
        <name>Mg(2+)</name>
        <dbReference type="ChEBI" id="CHEBI:18420"/>
        <note>shared with alpha subunit</note>
    </ligand>
</feature>
<dbReference type="EMBL" id="VBRY01000013">
    <property type="protein sequence ID" value="TLS65743.1"/>
    <property type="molecule type" value="Genomic_DNA"/>
</dbReference>
<evidence type="ECO:0000256" key="14">
    <source>
        <dbReference type="ARBA" id="ARBA00049255"/>
    </source>
</evidence>
<dbReference type="InterPro" id="IPR041616">
    <property type="entry name" value="PheRS_beta_core"/>
</dbReference>
<dbReference type="InterPro" id="IPR012340">
    <property type="entry name" value="NA-bd_OB-fold"/>
</dbReference>
<dbReference type="NCBIfam" id="TIGR00472">
    <property type="entry name" value="pheT_bact"/>
    <property type="match status" value="1"/>
</dbReference>
<dbReference type="HAMAP" id="MF_00283">
    <property type="entry name" value="Phe_tRNA_synth_beta1"/>
    <property type="match status" value="1"/>
</dbReference>
<evidence type="ECO:0000256" key="9">
    <source>
        <dbReference type="ARBA" id="ARBA00022840"/>
    </source>
</evidence>
<dbReference type="InterPro" id="IPR036690">
    <property type="entry name" value="Fdx_antiC-bd_sf"/>
</dbReference>
<keyword evidence="5 16" id="KW-0820">tRNA-binding</keyword>
<gene>
    <name evidence="15" type="primary">pheT</name>
    <name evidence="20" type="ORF">FEF65_12330</name>
</gene>
<dbReference type="InterPro" id="IPR005146">
    <property type="entry name" value="B3/B4_tRNA-bd"/>
</dbReference>
<dbReference type="CDD" id="cd00769">
    <property type="entry name" value="PheRS_beta_core"/>
    <property type="match status" value="1"/>
</dbReference>
<comment type="cofactor">
    <cofactor evidence="15">
        <name>Mg(2+)</name>
        <dbReference type="ChEBI" id="CHEBI:18420"/>
    </cofactor>
    <text evidence="15">Binds 2 magnesium ions per tetramer.</text>
</comment>
<dbReference type="Gene3D" id="3.30.56.10">
    <property type="match status" value="2"/>
</dbReference>
<dbReference type="AlphaFoldDB" id="A0A5R9GMV3"/>
<dbReference type="SUPFAM" id="SSF50249">
    <property type="entry name" value="Nucleic acid-binding proteins"/>
    <property type="match status" value="1"/>
</dbReference>
<comment type="caution">
    <text evidence="20">The sequence shown here is derived from an EMBL/GenBank/DDBJ whole genome shotgun (WGS) entry which is preliminary data.</text>
</comment>
<dbReference type="PROSITE" id="PS51483">
    <property type="entry name" value="B5"/>
    <property type="match status" value="1"/>
</dbReference>
<evidence type="ECO:0000256" key="6">
    <source>
        <dbReference type="ARBA" id="ARBA00022598"/>
    </source>
</evidence>
<sequence>MKIPFSWLKAYVPLTSTPEQIAADLVRLGHEVEGVELPRAGVKGVRVGLILSKRPHPDADKLSLLQLDIGEAEPLAIVCGASNMGEGDKVPVATIGTSLPNGLKIKKGKIRGETSCGMCCSETELGLAEDASGLLILPADAPVGMEVGEFLALEEAVFDLSITPNRGDCMNARGLARDLAADAGLPFTDVVQADVVTSADVVAPVVAVAAGEDCPVYLARRIDGVKVTDSPAWMQAALLMAGMRPVNGIVDVLNYLMLTMGQPMHAFDADCLAGDVSVRTANDGEPFAALDGRNLSLRAGDLVVSDANGVLALAGIMGSLPSGVTDQTVNIMLESAFFRPARISETRRSYAMVSEASMRFERGVDPLMVAVAMNQATAMICDLYGGVAGAVTACGDAAAVNAGVEVHCRISRIESRLGITIPPATDEVLARMGFGISRQDDQLHVVVPPFRHDISIPEDLSEEYARVIGFDAIPAILPPLAATMPVQKSRFIHDAVAGGFLQVVSYAFISADEQRLFVADDGMDIALANPISDAMSVMRRSAWPGLLNVARHNLNRQQPGVALVEQGRTYARSDRGHDENSVLAWLVTGEMEQDEWYGTARSADFFDLKGAVEAWLSVRGLSGRFVADDAIQGLQAGQSAKILVGRSEVGRIGRVDADIAARFDIDAPVFVAEMALDLLPAAKPAKFAPLPEFPGVERDLVFLFERGCSSDAILDAVRSAAGKLLTEARIFDLYDGKGVPDGKVSLGIRFVLQDGSRTLTQEDSDAASTAIIAAMQKRFDAPLR</sequence>
<proteinExistence type="inferred from homology"/>
<dbReference type="RefSeq" id="WP_138240122.1">
    <property type="nucleotide sequence ID" value="NZ_VBRY01000013.1"/>
</dbReference>
<evidence type="ECO:0000256" key="2">
    <source>
        <dbReference type="ARBA" id="ARBA00008653"/>
    </source>
</evidence>
<dbReference type="GO" id="GO:0004826">
    <property type="term" value="F:phenylalanine-tRNA ligase activity"/>
    <property type="evidence" value="ECO:0007669"/>
    <property type="project" value="UniProtKB-UniRule"/>
</dbReference>
<dbReference type="PROSITE" id="PS51447">
    <property type="entry name" value="FDX_ACB"/>
    <property type="match status" value="1"/>
</dbReference>
<evidence type="ECO:0000259" key="19">
    <source>
        <dbReference type="PROSITE" id="PS51483"/>
    </source>
</evidence>
<feature type="binding site" evidence="15">
    <location>
        <position position="459"/>
    </location>
    <ligand>
        <name>Mg(2+)</name>
        <dbReference type="ChEBI" id="CHEBI:18420"/>
        <note>shared with alpha subunit</note>
    </ligand>
</feature>
<dbReference type="InterPro" id="IPR033714">
    <property type="entry name" value="tRNA_bind_bactPheRS"/>
</dbReference>
<keyword evidence="13 15" id="KW-0030">Aminoacyl-tRNA synthetase</keyword>
<feature type="binding site" evidence="15">
    <location>
        <position position="453"/>
    </location>
    <ligand>
        <name>Mg(2+)</name>
        <dbReference type="ChEBI" id="CHEBI:18420"/>
        <note>shared with alpha subunit</note>
    </ligand>
</feature>
<keyword evidence="8 15" id="KW-0547">Nucleotide-binding</keyword>
<dbReference type="InterPro" id="IPR005147">
    <property type="entry name" value="tRNA_synthase_B5-dom"/>
</dbReference>
<feature type="binding site" evidence="15">
    <location>
        <position position="463"/>
    </location>
    <ligand>
        <name>Mg(2+)</name>
        <dbReference type="ChEBI" id="CHEBI:18420"/>
        <note>shared with alpha subunit</note>
    </ligand>
</feature>
<dbReference type="GO" id="GO:0000287">
    <property type="term" value="F:magnesium ion binding"/>
    <property type="evidence" value="ECO:0007669"/>
    <property type="project" value="UniProtKB-UniRule"/>
</dbReference>
<evidence type="ECO:0000313" key="21">
    <source>
        <dbReference type="Proteomes" id="UP000306585"/>
    </source>
</evidence>
<keyword evidence="21" id="KW-1185">Reference proteome</keyword>
<dbReference type="Gene3D" id="3.30.930.10">
    <property type="entry name" value="Bira Bifunctional Protein, Domain 2"/>
    <property type="match status" value="1"/>
</dbReference>
<evidence type="ECO:0000256" key="12">
    <source>
        <dbReference type="ARBA" id="ARBA00022917"/>
    </source>
</evidence>
<dbReference type="Pfam" id="PF03484">
    <property type="entry name" value="B5"/>
    <property type="match status" value="1"/>
</dbReference>
<comment type="catalytic activity">
    <reaction evidence="14 15">
        <text>tRNA(Phe) + L-phenylalanine + ATP = L-phenylalanyl-tRNA(Phe) + AMP + diphosphate + H(+)</text>
        <dbReference type="Rhea" id="RHEA:19413"/>
        <dbReference type="Rhea" id="RHEA-COMP:9668"/>
        <dbReference type="Rhea" id="RHEA-COMP:9699"/>
        <dbReference type="ChEBI" id="CHEBI:15378"/>
        <dbReference type="ChEBI" id="CHEBI:30616"/>
        <dbReference type="ChEBI" id="CHEBI:33019"/>
        <dbReference type="ChEBI" id="CHEBI:58095"/>
        <dbReference type="ChEBI" id="CHEBI:78442"/>
        <dbReference type="ChEBI" id="CHEBI:78531"/>
        <dbReference type="ChEBI" id="CHEBI:456215"/>
        <dbReference type="EC" id="6.1.1.20"/>
    </reaction>
</comment>
<evidence type="ECO:0000256" key="8">
    <source>
        <dbReference type="ARBA" id="ARBA00022741"/>
    </source>
</evidence>
<evidence type="ECO:0000256" key="5">
    <source>
        <dbReference type="ARBA" id="ARBA00022555"/>
    </source>
</evidence>
<evidence type="ECO:0000256" key="16">
    <source>
        <dbReference type="PROSITE-ProRule" id="PRU00209"/>
    </source>
</evidence>
<evidence type="ECO:0000256" key="1">
    <source>
        <dbReference type="ARBA" id="ARBA00004496"/>
    </source>
</evidence>
<feature type="domain" description="B5" evidence="19">
    <location>
        <begin position="401"/>
        <end position="475"/>
    </location>
</feature>
<dbReference type="SMART" id="SM00873">
    <property type="entry name" value="B3_4"/>
    <property type="match status" value="1"/>
</dbReference>
<dbReference type="SUPFAM" id="SSF56037">
    <property type="entry name" value="PheT/TilS domain"/>
    <property type="match status" value="1"/>
</dbReference>
<dbReference type="Gene3D" id="3.50.40.10">
    <property type="entry name" value="Phenylalanyl-trna Synthetase, Chain B, domain 3"/>
    <property type="match status" value="1"/>
</dbReference>
<dbReference type="GO" id="GO:0000049">
    <property type="term" value="F:tRNA binding"/>
    <property type="evidence" value="ECO:0007669"/>
    <property type="project" value="UniProtKB-UniRule"/>
</dbReference>
<keyword evidence="9 15" id="KW-0067">ATP-binding</keyword>
<protein>
    <recommendedName>
        <fullName evidence="15">Phenylalanine--tRNA ligase beta subunit</fullName>
        <ecNumber evidence="15">6.1.1.20</ecNumber>
    </recommendedName>
    <alternativeName>
        <fullName evidence="15">Phenylalanyl-tRNA synthetase beta subunit</fullName>
        <shortName evidence="15">PheRS</shortName>
    </alternativeName>
</protein>
<dbReference type="InterPro" id="IPR004532">
    <property type="entry name" value="Phe-tRNA-ligase_IIc_bsu_bact"/>
</dbReference>
<feature type="domain" description="TRNA-binding" evidence="17">
    <location>
        <begin position="39"/>
        <end position="148"/>
    </location>
</feature>
<evidence type="ECO:0000259" key="18">
    <source>
        <dbReference type="PROSITE" id="PS51447"/>
    </source>
</evidence>
<dbReference type="InterPro" id="IPR045864">
    <property type="entry name" value="aa-tRNA-synth_II/BPL/LPL"/>
</dbReference>
<dbReference type="InterPro" id="IPR005121">
    <property type="entry name" value="Fdx_antiC-bd"/>
</dbReference>
<dbReference type="GO" id="GO:0009328">
    <property type="term" value="C:phenylalanine-tRNA ligase complex"/>
    <property type="evidence" value="ECO:0007669"/>
    <property type="project" value="TreeGrafter"/>
</dbReference>
<evidence type="ECO:0000256" key="7">
    <source>
        <dbReference type="ARBA" id="ARBA00022723"/>
    </source>
</evidence>
<evidence type="ECO:0000256" key="11">
    <source>
        <dbReference type="ARBA" id="ARBA00022884"/>
    </source>
</evidence>
<dbReference type="InterPro" id="IPR045060">
    <property type="entry name" value="Phe-tRNA-ligase_IIc_bsu"/>
</dbReference>
<evidence type="ECO:0000256" key="10">
    <source>
        <dbReference type="ARBA" id="ARBA00022842"/>
    </source>
</evidence>
<keyword evidence="4 15" id="KW-0963">Cytoplasm</keyword>
<dbReference type="Proteomes" id="UP000306585">
    <property type="component" value="Unassembled WGS sequence"/>
</dbReference>
<reference evidence="20 21" key="1">
    <citation type="journal article" date="2019" name="Appl. Environ. Microbiol.">
        <title>Environmental Evidence and Genomic Insight of Iron-oxidizing Bacteria Preference Towards More Corrosion Resistant Stainless Steel at Higher Salinities.</title>
        <authorList>
            <person name="Garrison C.E."/>
            <person name="Price K.A."/>
            <person name="Field E.K."/>
        </authorList>
    </citation>
    <scope>NUCLEOTIDE SEQUENCE [LARGE SCALE GENOMIC DNA]</scope>
    <source>
        <strain evidence="20 21">P3</strain>
    </source>
</reference>
<dbReference type="CDD" id="cd02796">
    <property type="entry name" value="tRNA_bind_bactPheRS"/>
    <property type="match status" value="1"/>
</dbReference>
<comment type="subcellular location">
    <subcellularLocation>
        <location evidence="1 15">Cytoplasm</location>
    </subcellularLocation>
</comment>